<feature type="transmembrane region" description="Helical" evidence="1">
    <location>
        <begin position="92"/>
        <end position="109"/>
    </location>
</feature>
<organism evidence="2 3">
    <name type="scientific">Intestinicryptomonas porci</name>
    <dbReference type="NCBI Taxonomy" id="2926320"/>
    <lineage>
        <taxon>Bacteria</taxon>
        <taxon>Pseudomonadati</taxon>
        <taxon>Verrucomicrobiota</taxon>
        <taxon>Opitutia</taxon>
        <taxon>Opitutales</taxon>
        <taxon>Intestinicryptomonaceae</taxon>
        <taxon>Intestinicryptomonas</taxon>
    </lineage>
</organism>
<sequence length="123" mass="14021">MQSFKWRIGILVLGILWCIAVYFGNPNNPNSLLPACPTYKFLGIYCAGCGSTRALYALLHLDFAMAIRQNVFFVCLIPFIVMGIFYPKTTSVKYVPLTILIAMIVYIILRNMDYFYFLAPIKS</sequence>
<proteinExistence type="predicted"/>
<dbReference type="Proteomes" id="UP001275932">
    <property type="component" value="Unassembled WGS sequence"/>
</dbReference>
<keyword evidence="1" id="KW-0472">Membrane</keyword>
<reference evidence="2 3" key="1">
    <citation type="submission" date="2022-03" db="EMBL/GenBank/DDBJ databases">
        <title>Novel taxa within the pig intestine.</title>
        <authorList>
            <person name="Wylensek D."/>
            <person name="Bishof K."/>
            <person name="Afrizal A."/>
            <person name="Clavel T."/>
        </authorList>
    </citation>
    <scope>NUCLEOTIDE SEQUENCE [LARGE SCALE GENOMIC DNA]</scope>
    <source>
        <strain evidence="2 3">CLA-KB-P66</strain>
    </source>
</reference>
<accession>A0ABU4WI32</accession>
<keyword evidence="1" id="KW-0812">Transmembrane</keyword>
<keyword evidence="1" id="KW-1133">Transmembrane helix</keyword>
<dbReference type="InterPro" id="IPR021215">
    <property type="entry name" value="DUF2752"/>
</dbReference>
<name>A0ABU4WI32_9BACT</name>
<dbReference type="EMBL" id="JALBUT010000011">
    <property type="protein sequence ID" value="MDX8416224.1"/>
    <property type="molecule type" value="Genomic_DNA"/>
</dbReference>
<feature type="transmembrane region" description="Helical" evidence="1">
    <location>
        <begin position="37"/>
        <end position="58"/>
    </location>
</feature>
<evidence type="ECO:0000313" key="3">
    <source>
        <dbReference type="Proteomes" id="UP001275932"/>
    </source>
</evidence>
<feature type="transmembrane region" description="Helical" evidence="1">
    <location>
        <begin position="70"/>
        <end position="86"/>
    </location>
</feature>
<evidence type="ECO:0000256" key="1">
    <source>
        <dbReference type="SAM" id="Phobius"/>
    </source>
</evidence>
<protein>
    <submittedName>
        <fullName evidence="2">DUF2752 domain-containing protein</fullName>
    </submittedName>
</protein>
<dbReference type="RefSeq" id="WP_370397677.1">
    <property type="nucleotide sequence ID" value="NZ_JALBUT010000011.1"/>
</dbReference>
<keyword evidence="3" id="KW-1185">Reference proteome</keyword>
<comment type="caution">
    <text evidence="2">The sequence shown here is derived from an EMBL/GenBank/DDBJ whole genome shotgun (WGS) entry which is preliminary data.</text>
</comment>
<dbReference type="Pfam" id="PF10825">
    <property type="entry name" value="DUF2752"/>
    <property type="match status" value="1"/>
</dbReference>
<gene>
    <name evidence="2" type="ORF">MOX91_08590</name>
</gene>
<evidence type="ECO:0000313" key="2">
    <source>
        <dbReference type="EMBL" id="MDX8416224.1"/>
    </source>
</evidence>
<feature type="transmembrane region" description="Helical" evidence="1">
    <location>
        <begin position="7"/>
        <end position="25"/>
    </location>
</feature>